<dbReference type="AlphaFoldDB" id="A0A4R1K7Y1"/>
<accession>A0A4R1K7Y1</accession>
<dbReference type="GO" id="GO:0001046">
    <property type="term" value="F:core promoter sequence-specific DNA binding"/>
    <property type="evidence" value="ECO:0007669"/>
    <property type="project" value="TreeGrafter"/>
</dbReference>
<proteinExistence type="predicted"/>
<organism evidence="1 2">
    <name type="scientific">Seleniivibrio woodruffii</name>
    <dbReference type="NCBI Taxonomy" id="1078050"/>
    <lineage>
        <taxon>Bacteria</taxon>
        <taxon>Pseudomonadati</taxon>
        <taxon>Deferribacterota</taxon>
        <taxon>Deferribacteres</taxon>
        <taxon>Deferribacterales</taxon>
        <taxon>Geovibrionaceae</taxon>
        <taxon>Seleniivibrio</taxon>
    </lineage>
</organism>
<dbReference type="PANTHER" id="PTHR40455:SF1">
    <property type="entry name" value="ANTITOXIN HIGA"/>
    <property type="match status" value="1"/>
</dbReference>
<dbReference type="EMBL" id="SMGG01000005">
    <property type="protein sequence ID" value="TCK59923.1"/>
    <property type="molecule type" value="Genomic_DNA"/>
</dbReference>
<dbReference type="PANTHER" id="PTHR40455">
    <property type="entry name" value="ANTITOXIN HIGA"/>
    <property type="match status" value="1"/>
</dbReference>
<dbReference type="GO" id="GO:0006355">
    <property type="term" value="P:regulation of DNA-templated transcription"/>
    <property type="evidence" value="ECO:0007669"/>
    <property type="project" value="InterPro"/>
</dbReference>
<protein>
    <submittedName>
        <fullName evidence="1">HTH-type transcriptional regulator/antitoxin HigA</fullName>
    </submittedName>
</protein>
<sequence>MLRPIKTEEDYDKALNRIDFLMDKEDQDSLDELEVLALLVEKYEDNNFPIDAPDPIEAIKFRMEQMGLTNKDIEKSFGGQNRVSEVLNKKRKLNLRMIQNLHKELDIPYESLIGA</sequence>
<reference evidence="1 2" key="1">
    <citation type="submission" date="2019-03" db="EMBL/GenBank/DDBJ databases">
        <title>Genomic Encyclopedia of Type Strains, Phase IV (KMG-IV): sequencing the most valuable type-strain genomes for metagenomic binning, comparative biology and taxonomic classification.</title>
        <authorList>
            <person name="Goeker M."/>
        </authorList>
    </citation>
    <scope>NUCLEOTIDE SEQUENCE [LARGE SCALE GENOMIC DNA]</scope>
    <source>
        <strain evidence="1 2">DSM 24984</strain>
    </source>
</reference>
<evidence type="ECO:0000313" key="1">
    <source>
        <dbReference type="EMBL" id="TCK59923.1"/>
    </source>
</evidence>
<dbReference type="OrthoDB" id="9796786at2"/>
<gene>
    <name evidence="1" type="ORF">C8D98_2090</name>
</gene>
<dbReference type="Proteomes" id="UP000294614">
    <property type="component" value="Unassembled WGS sequence"/>
</dbReference>
<evidence type="ECO:0000313" key="2">
    <source>
        <dbReference type="Proteomes" id="UP000294614"/>
    </source>
</evidence>
<dbReference type="InterPro" id="IPR039060">
    <property type="entry name" value="Antitox_HigA"/>
</dbReference>
<comment type="caution">
    <text evidence="1">The sequence shown here is derived from an EMBL/GenBank/DDBJ whole genome shotgun (WGS) entry which is preliminary data.</text>
</comment>
<dbReference type="RefSeq" id="WP_132874072.1">
    <property type="nucleotide sequence ID" value="NZ_SMGG01000005.1"/>
</dbReference>
<keyword evidence="2" id="KW-1185">Reference proteome</keyword>
<name>A0A4R1K7Y1_9BACT</name>